<dbReference type="SUPFAM" id="SSF50891">
    <property type="entry name" value="Cyclophilin-like"/>
    <property type="match status" value="1"/>
</dbReference>
<reference evidence="4" key="1">
    <citation type="submission" date="2020-10" db="EMBL/GenBank/DDBJ databases">
        <title>Genome-based taxonomic classification of the species Anabaenopsis elenkinii.</title>
        <authorList>
            <person name="Delbaje E."/>
            <person name="Andreote A.P.D."/>
            <person name="Pellegrinetti T.A."/>
            <person name="Cruz R.B."/>
            <person name="Branco L.H.Z."/>
            <person name="Fiore M.F."/>
        </authorList>
    </citation>
    <scope>NUCLEOTIDE SEQUENCE [LARGE SCALE GENOMIC DNA]</scope>
    <source>
        <strain evidence="4">CCIBt3563</strain>
    </source>
</reference>
<dbReference type="InterPro" id="IPR002130">
    <property type="entry name" value="Cyclophilin-type_PPIase_dom"/>
</dbReference>
<organism evidence="3 4">
    <name type="scientific">Anabaenopsis elenkinii CCIBt3563</name>
    <dbReference type="NCBI Taxonomy" id="2779889"/>
    <lineage>
        <taxon>Bacteria</taxon>
        <taxon>Bacillati</taxon>
        <taxon>Cyanobacteriota</taxon>
        <taxon>Cyanophyceae</taxon>
        <taxon>Nostocales</taxon>
        <taxon>Nodulariaceae</taxon>
        <taxon>Anabaenopsis</taxon>
    </lineage>
</organism>
<dbReference type="InterPro" id="IPR029000">
    <property type="entry name" value="Cyclophilin-like_dom_sf"/>
</dbReference>
<dbReference type="GO" id="GO:0003755">
    <property type="term" value="F:peptidyl-prolyl cis-trans isomerase activity"/>
    <property type="evidence" value="ECO:0007669"/>
    <property type="project" value="InterPro"/>
</dbReference>
<evidence type="ECO:0000259" key="1">
    <source>
        <dbReference type="PROSITE" id="PS50072"/>
    </source>
</evidence>
<keyword evidence="4" id="KW-1185">Reference proteome</keyword>
<keyword evidence="3" id="KW-0413">Isomerase</keyword>
<dbReference type="EMBL" id="CP063311">
    <property type="protein sequence ID" value="QOV23388.1"/>
    <property type="molecule type" value="Genomic_DNA"/>
</dbReference>
<dbReference type="EMBL" id="CP063311">
    <property type="protein sequence ID" value="QOV23384.1"/>
    <property type="molecule type" value="Genomic_DNA"/>
</dbReference>
<reference evidence="3" key="2">
    <citation type="journal article" date="2021" name="Int. J. Syst. Evol. Microbiol.">
        <title>Phylogenomic analysis of Anabaenopsis elenkinii (Nostocales, Cyanobacteria).</title>
        <authorList>
            <person name="Delbaje E."/>
            <person name="Andreote A.P.D."/>
            <person name="Pellegrinetti T.A."/>
            <person name="Cruz R.B."/>
            <person name="Branco L.H.Z."/>
            <person name="Fiore M.F."/>
        </authorList>
    </citation>
    <scope>NUCLEOTIDE SEQUENCE</scope>
    <source>
        <strain evidence="3">CCIBt3563</strain>
    </source>
</reference>
<gene>
    <name evidence="2" type="ORF">IM676_03430</name>
    <name evidence="3" type="ORF">IM676_03455</name>
</gene>
<dbReference type="PROSITE" id="PS50072">
    <property type="entry name" value="CSA_PPIASE_2"/>
    <property type="match status" value="1"/>
</dbReference>
<dbReference type="KEGG" id="aee:IM676_03455"/>
<dbReference type="RefSeq" id="WP_200988933.1">
    <property type="nucleotide sequence ID" value="NZ_CP063311.1"/>
</dbReference>
<sequence length="143" mass="15323">MTTGLALTNLSFPILTTPINDIVVGVNASDTTLNLSNYFDDPYTTGLVANFQLSNPSIGNGVIKVVLFDQEGLGAPKTVQNFQNYVNSGSYENTIIHRSNPNFVIQGGGFTVNNLTPGIVPTNAPVENEFSATFKLIKAIKLD</sequence>
<dbReference type="AlphaFoldDB" id="A0A7S6REJ0"/>
<dbReference type="Pfam" id="PF00160">
    <property type="entry name" value="Pro_isomerase"/>
    <property type="match status" value="1"/>
</dbReference>
<evidence type="ECO:0000313" key="4">
    <source>
        <dbReference type="Proteomes" id="UP000593846"/>
    </source>
</evidence>
<evidence type="ECO:0000313" key="2">
    <source>
        <dbReference type="EMBL" id="QOV23384.1"/>
    </source>
</evidence>
<feature type="domain" description="PPIase cyclophilin-type" evidence="1">
    <location>
        <begin position="50"/>
        <end position="143"/>
    </location>
</feature>
<protein>
    <submittedName>
        <fullName evidence="3">Peptidylprolyl isomerase</fullName>
    </submittedName>
</protein>
<proteinExistence type="predicted"/>
<accession>A0A7S6REJ0</accession>
<dbReference type="KEGG" id="aee:IM676_03430"/>
<evidence type="ECO:0000313" key="3">
    <source>
        <dbReference type="EMBL" id="QOV23388.1"/>
    </source>
</evidence>
<name>A0A7S6REJ0_9CYAN</name>
<dbReference type="Gene3D" id="2.40.100.10">
    <property type="entry name" value="Cyclophilin-like"/>
    <property type="match status" value="1"/>
</dbReference>
<dbReference type="Proteomes" id="UP000593846">
    <property type="component" value="Chromosome"/>
</dbReference>